<protein>
    <recommendedName>
        <fullName evidence="3">Glycosyltransferase</fullName>
    </recommendedName>
</protein>
<evidence type="ECO:0000313" key="1">
    <source>
        <dbReference type="EMBL" id="MCL2891424.1"/>
    </source>
</evidence>
<proteinExistence type="predicted"/>
<gene>
    <name evidence="1" type="ORF">MFP26_01680</name>
</gene>
<keyword evidence="2" id="KW-1185">Reference proteome</keyword>
<dbReference type="EMBL" id="JAKPBZ010000100">
    <property type="protein sequence ID" value="MCL2891424.1"/>
    <property type="molecule type" value="Genomic_DNA"/>
</dbReference>
<evidence type="ECO:0008006" key="3">
    <source>
        <dbReference type="Google" id="ProtNLM"/>
    </source>
</evidence>
<accession>A0ABT0MQD4</accession>
<name>A0ABT0MQD4_9GAMM</name>
<evidence type="ECO:0000313" key="2">
    <source>
        <dbReference type="Proteomes" id="UP001203069"/>
    </source>
</evidence>
<sequence>MTNIVFFLEKYPVLTQTFVEEQIISLQKEGFNVRVLSLYRTHYMKFSNCYKVPCVFLEDIKVINPVISFFKFMFFSIFSSHFYSRLKLIGEDCYRKRLMLKFLTNTPIIKPNEIVISHFGAAK</sequence>
<dbReference type="Proteomes" id="UP001203069">
    <property type="component" value="Unassembled WGS sequence"/>
</dbReference>
<reference evidence="1 2" key="1">
    <citation type="submission" date="2022-02" db="EMBL/GenBank/DDBJ databases">
        <title>Description of Brenneria tiliae sp. nov. isolated from symptomatic Tilia x moltkei and Tilia x europaea trees in the UK.</title>
        <authorList>
            <person name="Kile H."/>
        </authorList>
    </citation>
    <scope>NUCLEOTIDE SEQUENCE [LARGE SCALE GENOMIC DNA]</scope>
    <source>
        <strain evidence="1 2">MC1SB4.1</strain>
    </source>
</reference>
<organism evidence="1 2">
    <name type="scientific">Brenneria tiliae</name>
    <dbReference type="NCBI Taxonomy" id="2914984"/>
    <lineage>
        <taxon>Bacteria</taxon>
        <taxon>Pseudomonadati</taxon>
        <taxon>Pseudomonadota</taxon>
        <taxon>Gammaproteobacteria</taxon>
        <taxon>Enterobacterales</taxon>
        <taxon>Pectobacteriaceae</taxon>
        <taxon>Brenneria</taxon>
    </lineage>
</organism>
<comment type="caution">
    <text evidence="1">The sequence shown here is derived from an EMBL/GenBank/DDBJ whole genome shotgun (WGS) entry which is preliminary data.</text>
</comment>
<dbReference type="RefSeq" id="WP_249243383.1">
    <property type="nucleotide sequence ID" value="NZ_JAKPBZ010000100.1"/>
</dbReference>